<feature type="domain" description="LicD/FKTN/FKRP nucleotidyltransferase" evidence="2">
    <location>
        <begin position="91"/>
        <end position="154"/>
    </location>
</feature>
<dbReference type="InterPro" id="IPR007074">
    <property type="entry name" value="LicD/FKTN/FKRP_NTP_transf"/>
</dbReference>
<evidence type="ECO:0000259" key="2">
    <source>
        <dbReference type="Pfam" id="PF04991"/>
    </source>
</evidence>
<dbReference type="PANTHER" id="PTHR43404:SF2">
    <property type="entry name" value="LIPOPOLYSACCHARIDE CHOLINEPHOSPHOTRANSFERASE LICD"/>
    <property type="match status" value="1"/>
</dbReference>
<dbReference type="PANTHER" id="PTHR43404">
    <property type="entry name" value="LIPOPOLYSACCHARIDE CHOLINEPHOSPHOTRANSFERASE LICD"/>
    <property type="match status" value="1"/>
</dbReference>
<evidence type="ECO:0000256" key="1">
    <source>
        <dbReference type="SAM" id="Phobius"/>
    </source>
</evidence>
<gene>
    <name evidence="3" type="ORF">NP493_295g06005</name>
</gene>
<keyword evidence="1" id="KW-0812">Transmembrane</keyword>
<dbReference type="Proteomes" id="UP001209878">
    <property type="component" value="Unassembled WGS sequence"/>
</dbReference>
<dbReference type="EMBL" id="JAODUO010000294">
    <property type="protein sequence ID" value="KAK2183823.1"/>
    <property type="molecule type" value="Genomic_DNA"/>
</dbReference>
<comment type="caution">
    <text evidence="3">The sequence shown here is derived from an EMBL/GenBank/DDBJ whole genome shotgun (WGS) entry which is preliminary data.</text>
</comment>
<proteinExistence type="predicted"/>
<reference evidence="3" key="1">
    <citation type="journal article" date="2023" name="Mol. Biol. Evol.">
        <title>Third-Generation Sequencing Reveals the Adaptive Role of the Epigenome in Three Deep-Sea Polychaetes.</title>
        <authorList>
            <person name="Perez M."/>
            <person name="Aroh O."/>
            <person name="Sun Y."/>
            <person name="Lan Y."/>
            <person name="Juniper S.K."/>
            <person name="Young C.R."/>
            <person name="Angers B."/>
            <person name="Qian P.Y."/>
        </authorList>
    </citation>
    <scope>NUCLEOTIDE SEQUENCE</scope>
    <source>
        <strain evidence="3">R07B-5</strain>
    </source>
</reference>
<name>A0AAD9NWM0_RIDPI</name>
<keyword evidence="4" id="KW-1185">Reference proteome</keyword>
<keyword evidence="1" id="KW-0472">Membrane</keyword>
<keyword evidence="1" id="KW-1133">Transmembrane helix</keyword>
<dbReference type="AlphaFoldDB" id="A0AAD9NWM0"/>
<dbReference type="InterPro" id="IPR052942">
    <property type="entry name" value="LPS_cholinephosphotransferase"/>
</dbReference>
<sequence length="297" mass="34410">MRTRKGIFSCTIICSTIIIVVLISAKLLLSVSNVRQTTPSVLIHAVETERLKRVTDALPWLSHPLLPRVITRRERDRCVDLLSTVDAIFREFNITYTLAHGTLLGSYVMHDMLPWDDDLDIFVSINDLPKMRRLFNNSGAGHNKQIQLLETQNKHWFTGKVFSVKDPKAGVYRWHWPYIDIAFYTEKKMVISSYKATQRWELNRGNFFPTVQRPLGGRWFPTPGNTGAFIAYKYPHFVCKSHTWNHKKEVSIKRMYTVKCTTLASHYPFVERKVLLGKTTETLMLNGTARYSLTLED</sequence>
<dbReference type="Pfam" id="PF04991">
    <property type="entry name" value="LicD"/>
    <property type="match status" value="1"/>
</dbReference>
<dbReference type="GO" id="GO:0009100">
    <property type="term" value="P:glycoprotein metabolic process"/>
    <property type="evidence" value="ECO:0007669"/>
    <property type="project" value="UniProtKB-ARBA"/>
</dbReference>
<accession>A0AAD9NWM0</accession>
<organism evidence="3 4">
    <name type="scientific">Ridgeia piscesae</name>
    <name type="common">Tubeworm</name>
    <dbReference type="NCBI Taxonomy" id="27915"/>
    <lineage>
        <taxon>Eukaryota</taxon>
        <taxon>Metazoa</taxon>
        <taxon>Spiralia</taxon>
        <taxon>Lophotrochozoa</taxon>
        <taxon>Annelida</taxon>
        <taxon>Polychaeta</taxon>
        <taxon>Sedentaria</taxon>
        <taxon>Canalipalpata</taxon>
        <taxon>Sabellida</taxon>
        <taxon>Siboglinidae</taxon>
        <taxon>Ridgeia</taxon>
    </lineage>
</organism>
<evidence type="ECO:0000313" key="4">
    <source>
        <dbReference type="Proteomes" id="UP001209878"/>
    </source>
</evidence>
<evidence type="ECO:0000313" key="3">
    <source>
        <dbReference type="EMBL" id="KAK2183823.1"/>
    </source>
</evidence>
<protein>
    <recommendedName>
        <fullName evidence="2">LicD/FKTN/FKRP nucleotidyltransferase domain-containing protein</fullName>
    </recommendedName>
</protein>
<feature type="transmembrane region" description="Helical" evidence="1">
    <location>
        <begin position="7"/>
        <end position="29"/>
    </location>
</feature>